<dbReference type="GO" id="GO:0015031">
    <property type="term" value="P:protein transport"/>
    <property type="evidence" value="ECO:0007669"/>
    <property type="project" value="UniProtKB-KW"/>
</dbReference>
<comment type="caution">
    <text evidence="3">The sequence shown here is derived from an EMBL/GenBank/DDBJ whole genome shotgun (WGS) entry which is preliminary data.</text>
</comment>
<keyword evidence="1" id="KW-0813">Transport</keyword>
<organism evidence="3 4">
    <name type="scientific">Acacia crassicarpa</name>
    <name type="common">northern wattle</name>
    <dbReference type="NCBI Taxonomy" id="499986"/>
    <lineage>
        <taxon>Eukaryota</taxon>
        <taxon>Viridiplantae</taxon>
        <taxon>Streptophyta</taxon>
        <taxon>Embryophyta</taxon>
        <taxon>Tracheophyta</taxon>
        <taxon>Spermatophyta</taxon>
        <taxon>Magnoliopsida</taxon>
        <taxon>eudicotyledons</taxon>
        <taxon>Gunneridae</taxon>
        <taxon>Pentapetalae</taxon>
        <taxon>rosids</taxon>
        <taxon>fabids</taxon>
        <taxon>Fabales</taxon>
        <taxon>Fabaceae</taxon>
        <taxon>Caesalpinioideae</taxon>
        <taxon>mimosoid clade</taxon>
        <taxon>Acacieae</taxon>
        <taxon>Acacia</taxon>
    </lineage>
</organism>
<proteinExistence type="inferred from homology"/>
<dbReference type="GO" id="GO:0090522">
    <property type="term" value="P:vesicle tethering involved in exocytosis"/>
    <property type="evidence" value="ECO:0007669"/>
    <property type="project" value="UniProtKB-UniRule"/>
</dbReference>
<dbReference type="GO" id="GO:0000145">
    <property type="term" value="C:exocyst"/>
    <property type="evidence" value="ECO:0007669"/>
    <property type="project" value="UniProtKB-UniRule"/>
</dbReference>
<feature type="compositionally biased region" description="Basic and acidic residues" evidence="2">
    <location>
        <begin position="7"/>
        <end position="23"/>
    </location>
</feature>
<protein>
    <recommendedName>
        <fullName evidence="1">Exocyst complex component Sec8</fullName>
    </recommendedName>
</protein>
<evidence type="ECO:0000313" key="4">
    <source>
        <dbReference type="Proteomes" id="UP001293593"/>
    </source>
</evidence>
<gene>
    <name evidence="3" type="ORF">QN277_003541</name>
</gene>
<reference evidence="3" key="1">
    <citation type="submission" date="2023-10" db="EMBL/GenBank/DDBJ databases">
        <title>Chromosome-level genome of the transformable northern wattle, Acacia crassicarpa.</title>
        <authorList>
            <person name="Massaro I."/>
            <person name="Sinha N.R."/>
            <person name="Poethig S."/>
            <person name="Leichty A.R."/>
        </authorList>
    </citation>
    <scope>NUCLEOTIDE SEQUENCE</scope>
    <source>
        <strain evidence="3">Acra3RX</strain>
        <tissue evidence="3">Leaf</tissue>
    </source>
</reference>
<dbReference type="EMBL" id="JAWXYG010000010">
    <property type="protein sequence ID" value="KAK4260424.1"/>
    <property type="molecule type" value="Genomic_DNA"/>
</dbReference>
<dbReference type="GO" id="GO:0006612">
    <property type="term" value="P:protein targeting to membrane"/>
    <property type="evidence" value="ECO:0007669"/>
    <property type="project" value="UniProtKB-UniRule"/>
</dbReference>
<dbReference type="Proteomes" id="UP001293593">
    <property type="component" value="Unassembled WGS sequence"/>
</dbReference>
<feature type="region of interest" description="Disordered" evidence="2">
    <location>
        <begin position="1"/>
        <end position="26"/>
    </location>
</feature>
<sequence>MDGGSFDGHEEEGSLETNKEATLDGHMSTLKINGDITKDAKTALTQMPIWLSNSTPDELLEFIRKSDTPLHVKYLQTMVECLCKLGKVAAAGAIISQRLRPTTHEIITSKIKAHAKLSGNL</sequence>
<keyword evidence="4" id="KW-1185">Reference proteome</keyword>
<dbReference type="PANTHER" id="PTHR14146">
    <property type="entry name" value="EXOCYST COMPLEX COMPONENT 4"/>
    <property type="match status" value="1"/>
</dbReference>
<dbReference type="AlphaFoldDB" id="A0AAE1MCT4"/>
<dbReference type="PANTHER" id="PTHR14146:SF0">
    <property type="entry name" value="EXOCYST COMPLEX COMPONENT 4"/>
    <property type="match status" value="1"/>
</dbReference>
<accession>A0AAE1MCT4</accession>
<dbReference type="GO" id="GO:0006893">
    <property type="term" value="P:Golgi to plasma membrane transport"/>
    <property type="evidence" value="ECO:0007669"/>
    <property type="project" value="TreeGrafter"/>
</dbReference>
<keyword evidence="1" id="KW-0653">Protein transport</keyword>
<comment type="similarity">
    <text evidence="1">Belongs to the SEC8 family.</text>
</comment>
<dbReference type="InterPro" id="IPR039682">
    <property type="entry name" value="Sec8/EXOC4"/>
</dbReference>
<evidence type="ECO:0000256" key="2">
    <source>
        <dbReference type="SAM" id="MobiDB-lite"/>
    </source>
</evidence>
<evidence type="ECO:0000256" key="1">
    <source>
        <dbReference type="RuleBase" id="RU367079"/>
    </source>
</evidence>
<keyword evidence="1" id="KW-0268">Exocytosis</keyword>
<comment type="function">
    <text evidence="1">Component of the exocyst complex involved in the docking of exocytic vesicles with fusion sites on the plasma membrane.</text>
</comment>
<evidence type="ECO:0000313" key="3">
    <source>
        <dbReference type="EMBL" id="KAK4260424.1"/>
    </source>
</evidence>
<name>A0AAE1MCT4_9FABA</name>